<protein>
    <submittedName>
        <fullName evidence="1">Glycosyl transferase</fullName>
    </submittedName>
</protein>
<dbReference type="RefSeq" id="WP_147056050.1">
    <property type="nucleotide sequence ID" value="NZ_CP042437.1"/>
</dbReference>
<organism evidence="1 2">
    <name type="scientific">Mucilaginibacter ginsenosidivorax</name>
    <dbReference type="NCBI Taxonomy" id="862126"/>
    <lineage>
        <taxon>Bacteria</taxon>
        <taxon>Pseudomonadati</taxon>
        <taxon>Bacteroidota</taxon>
        <taxon>Sphingobacteriia</taxon>
        <taxon>Sphingobacteriales</taxon>
        <taxon>Sphingobacteriaceae</taxon>
        <taxon>Mucilaginibacter</taxon>
    </lineage>
</organism>
<dbReference type="CDD" id="cd00761">
    <property type="entry name" value="Glyco_tranf_GTA_type"/>
    <property type="match status" value="1"/>
</dbReference>
<sequence length="305" mass="35314">MLQSVINVLYRYPKARLNHFNRFGGYFNYRRMLQGQKLMQQASSHLPPVQSAADGLEVYFLTGKKYLYQTLFCIRSLIKVSQTPFKFILVDDGSFDEQLIKHINTQLPGAGIVNRQMIDENLNKILPKHQYPVLHHKRQVYPHIKKLTDVHTIPGNSWKLVLDSDMMFWDNPIALINWLKEPEKPIYMQDCQESYGYSRQLMEQLCKNKIPVLLNVGAIGLNSSAINWDNLESWTKGLEEKESSSYYLEQALTAMLLANVDAVVLPADEYIVNPDTNKIDHHIGTLHHYVDLSKEGYFKKAWKAI</sequence>
<dbReference type="SUPFAM" id="SSF53448">
    <property type="entry name" value="Nucleotide-diphospho-sugar transferases"/>
    <property type="match status" value="1"/>
</dbReference>
<dbReference type="EMBL" id="CP042437">
    <property type="protein sequence ID" value="QEC77916.1"/>
    <property type="molecule type" value="Genomic_DNA"/>
</dbReference>
<reference evidence="1 2" key="1">
    <citation type="journal article" date="2013" name="J. Microbiol.">
        <title>Mucilaginibacter ginsenosidivorax sp. nov., with ginsenoside converting activity isolated from sediment.</title>
        <authorList>
            <person name="Kim J.K."/>
            <person name="Choi T.E."/>
            <person name="Liu Q.M."/>
            <person name="Park H.Y."/>
            <person name="Yi T.H."/>
            <person name="Yoon M.H."/>
            <person name="Kim S.C."/>
            <person name="Im W.T."/>
        </authorList>
    </citation>
    <scope>NUCLEOTIDE SEQUENCE [LARGE SCALE GENOMIC DNA]</scope>
    <source>
        <strain evidence="1 2">KHI28</strain>
    </source>
</reference>
<dbReference type="GO" id="GO:0016740">
    <property type="term" value="F:transferase activity"/>
    <property type="evidence" value="ECO:0007669"/>
    <property type="project" value="UniProtKB-KW"/>
</dbReference>
<dbReference type="AlphaFoldDB" id="A0A5B8W4S0"/>
<evidence type="ECO:0000313" key="2">
    <source>
        <dbReference type="Proteomes" id="UP000321362"/>
    </source>
</evidence>
<name>A0A5B8W4S0_9SPHI</name>
<dbReference type="Gene3D" id="3.90.550.10">
    <property type="entry name" value="Spore Coat Polysaccharide Biosynthesis Protein SpsA, Chain A"/>
    <property type="match status" value="1"/>
</dbReference>
<dbReference type="OrthoDB" id="759053at2"/>
<dbReference type="InterPro" id="IPR029044">
    <property type="entry name" value="Nucleotide-diphossugar_trans"/>
</dbReference>
<evidence type="ECO:0000313" key="1">
    <source>
        <dbReference type="EMBL" id="QEC77916.1"/>
    </source>
</evidence>
<keyword evidence="1" id="KW-0808">Transferase</keyword>
<gene>
    <name evidence="1" type="ORF">FSB76_18965</name>
</gene>
<dbReference type="Proteomes" id="UP000321362">
    <property type="component" value="Chromosome"/>
</dbReference>
<proteinExistence type="predicted"/>
<keyword evidence="2" id="KW-1185">Reference proteome</keyword>
<accession>A0A5B8W4S0</accession>
<dbReference type="KEGG" id="mgk:FSB76_18965"/>